<feature type="transmembrane region" description="Helical" evidence="1">
    <location>
        <begin position="6"/>
        <end position="24"/>
    </location>
</feature>
<dbReference type="STRING" id="29533.SAMN05444387_2934"/>
<keyword evidence="1" id="KW-0472">Membrane</keyword>
<keyword evidence="3" id="KW-1185">Reference proteome</keyword>
<proteinExistence type="predicted"/>
<reference evidence="2 3" key="1">
    <citation type="journal article" date="2019" name="Environ. Microbiol.">
        <title>Species interactions and distinct microbial communities in high Arctic permafrost affected cryosols are associated with the CH4 and CO2 gas fluxes.</title>
        <authorList>
            <person name="Altshuler I."/>
            <person name="Hamel J."/>
            <person name="Turney S."/>
            <person name="Magnuson E."/>
            <person name="Levesque R."/>
            <person name="Greer C."/>
            <person name="Whyte L.G."/>
        </authorList>
    </citation>
    <scope>NUCLEOTIDE SEQUENCE [LARGE SCALE GENOMIC DNA]</scope>
    <source>
        <strain evidence="2 3">42</strain>
    </source>
</reference>
<comment type="caution">
    <text evidence="2">The sequence shown here is derived from an EMBL/GenBank/DDBJ whole genome shotgun (WGS) entry which is preliminary data.</text>
</comment>
<gene>
    <name evidence="2" type="ORF">EAH81_11880</name>
</gene>
<accession>A0A502ESF7</accession>
<evidence type="ECO:0000256" key="1">
    <source>
        <dbReference type="SAM" id="Phobius"/>
    </source>
</evidence>
<keyword evidence="1" id="KW-1133">Transmembrane helix</keyword>
<name>A0A502ESF7_9FLAO</name>
<evidence type="ECO:0000313" key="3">
    <source>
        <dbReference type="Proteomes" id="UP000319700"/>
    </source>
</evidence>
<dbReference type="RefSeq" id="WP_140507177.1">
    <property type="nucleotide sequence ID" value="NZ_RCZH01000007.1"/>
</dbReference>
<protein>
    <submittedName>
        <fullName evidence="2">Uncharacterized protein</fullName>
    </submittedName>
</protein>
<dbReference type="Proteomes" id="UP000319700">
    <property type="component" value="Unassembled WGS sequence"/>
</dbReference>
<dbReference type="AlphaFoldDB" id="A0A502ESF7"/>
<organism evidence="2 3">
    <name type="scientific">Flavobacterium pectinovorum</name>
    <dbReference type="NCBI Taxonomy" id="29533"/>
    <lineage>
        <taxon>Bacteria</taxon>
        <taxon>Pseudomonadati</taxon>
        <taxon>Bacteroidota</taxon>
        <taxon>Flavobacteriia</taxon>
        <taxon>Flavobacteriales</taxon>
        <taxon>Flavobacteriaceae</taxon>
        <taxon>Flavobacterium</taxon>
    </lineage>
</organism>
<keyword evidence="1" id="KW-0812">Transmembrane</keyword>
<dbReference type="EMBL" id="RCZH01000007">
    <property type="protein sequence ID" value="TPG39992.1"/>
    <property type="molecule type" value="Genomic_DNA"/>
</dbReference>
<sequence length="498" mass="55296">MKRKSIIIIVLAVFVIAAISLFFLNKEKIMEKFGTSSGYATNGKAAESCECEKSWFPHDQTPAPKEGDGSPFDNASTTNCDFHQWSWQKFLWVTKPLPSGNPFFLDSLDLVSPQMEDVAPQLGLKLTLSSINQAGFSAVLRSNPKFNNVADTVYYSIHINALLKDKAVLMASLINSGKLPVANLETFPVGALEIKASWINIDAIAKAQQQDYFTTKAAVQNSKGKYVQKTVALLGMHVVGVVKNHPEFIWATFEHKDMAPVYDKKNNSVTSANEMLFYEKGTSTGIDGIRWINGATSPVVANKAFILYEYGVPKNLNTGEFMATSQSEPANFNNIEDINKCVASNLKDVFRNYFYNGSIWLNFDGVSSENQKKAIVTKNIASALPDSLARGSVNLANITMETYTQTFQDDIHKINNGNLANCFSCHRSTNFDKKRPGKSPLFLSHLFGDYLLFTKPQVTATGKNANNLDNSRAKRIKEIEALKTQQLLDFINAEKQKK</sequence>
<evidence type="ECO:0000313" key="2">
    <source>
        <dbReference type="EMBL" id="TPG39992.1"/>
    </source>
</evidence>
<dbReference type="OrthoDB" id="280897at2"/>